<feature type="compositionally biased region" description="Polar residues" evidence="1">
    <location>
        <begin position="657"/>
        <end position="670"/>
    </location>
</feature>
<dbReference type="AlphaFoldDB" id="A0A0N1HQL4"/>
<feature type="compositionally biased region" description="Basic and acidic residues" evidence="1">
    <location>
        <begin position="372"/>
        <end position="384"/>
    </location>
</feature>
<feature type="region of interest" description="Disordered" evidence="1">
    <location>
        <begin position="174"/>
        <end position="196"/>
    </location>
</feature>
<dbReference type="Proteomes" id="UP000038010">
    <property type="component" value="Unassembled WGS sequence"/>
</dbReference>
<dbReference type="RefSeq" id="XP_018000235.1">
    <property type="nucleotide sequence ID" value="XM_018148031.1"/>
</dbReference>
<dbReference type="VEuPathDB" id="FungiDB:AB675_7646"/>
<sequence length="688" mass="69987">MPIDDGETSAVSETSIPTGLVVAAGTSMDATWVISETMLVTTLTMDPASTVLDDTNSPKTEVRVDSGRSLVMEATTVGSMTAEAVDETDARIEVAGSLTPTVAVAPTPTRSEVVSSPTDAVAPADTGPADTERHTASPSVLIVQLLRPAEISETGVVTTTVIGSVTETVALAETSTKLDESPRPTDAVTPPETGSTTLAVIPGMLDKSIEVTSGVLFGSTEGMLTLTATVSPAEMVIESDPTKVVSPAKLVGSIMLAGEVTTEPMTEATSEVRVLSTEATSEVSVLSTELTSALSWKESETVRRRWATPESTAEITELSNEVGSDTVAESDSDGVDKTSDTETEADSTPDTEIETSGRETVGVGSVTSEMEADTKSEDSDDVGRSVDGSGIATVAPTVTGSTAAETQTSIPLAPTLQIVLVAVAVGTGTTVGLTEVSDKTAVEPGTSVKLEGAETNIEDSTDISELTRPVVDGAGSALSLEVSPIEAGTLESRDEIAVILGLASGREAETVAPALTGAMSTLTQTAIPLVSTVHPAGAVAPGLTDVVYVDVIYETDSVSDRDAVTEAPISGTDTELAGLASGSEAETVAPALTGATKTLTQTAIPFVPTVDVIYDIDSVPDRDAVIEALISGTDTEVAVTGVLRSVTDTESVAPAETGSTDAETHTTSPLPSAVQPDGTTDPDATEVV</sequence>
<dbReference type="GeneID" id="28739911"/>
<feature type="region of interest" description="Disordered" evidence="1">
    <location>
        <begin position="304"/>
        <end position="393"/>
    </location>
</feature>
<evidence type="ECO:0000256" key="1">
    <source>
        <dbReference type="SAM" id="MobiDB-lite"/>
    </source>
</evidence>
<accession>A0A0N1HQL4</accession>
<name>A0A0N1HQL4_9EURO</name>
<proteinExistence type="predicted"/>
<dbReference type="STRING" id="1664694.A0A0N1HQL4"/>
<dbReference type="EMBL" id="LFJN01000012">
    <property type="protein sequence ID" value="KPI40272.1"/>
    <property type="molecule type" value="Genomic_DNA"/>
</dbReference>
<feature type="region of interest" description="Disordered" evidence="1">
    <location>
        <begin position="107"/>
        <end position="135"/>
    </location>
</feature>
<reference evidence="2 3" key="1">
    <citation type="submission" date="2015-06" db="EMBL/GenBank/DDBJ databases">
        <title>Draft genome of the ant-associated black yeast Phialophora attae CBS 131958.</title>
        <authorList>
            <person name="Moreno L.F."/>
            <person name="Stielow B.J."/>
            <person name="de Hoog S."/>
            <person name="Vicente V.A."/>
            <person name="Weiss V.A."/>
            <person name="de Vries M."/>
            <person name="Cruz L.M."/>
            <person name="Souza E.M."/>
        </authorList>
    </citation>
    <scope>NUCLEOTIDE SEQUENCE [LARGE SCALE GENOMIC DNA]</scope>
    <source>
        <strain evidence="2 3">CBS 131958</strain>
    </source>
</reference>
<gene>
    <name evidence="2" type="ORF">AB675_7646</name>
</gene>
<comment type="caution">
    <text evidence="2">The sequence shown here is derived from an EMBL/GenBank/DDBJ whole genome shotgun (WGS) entry which is preliminary data.</text>
</comment>
<protein>
    <submittedName>
        <fullName evidence="2">Uncharacterized protein</fullName>
    </submittedName>
</protein>
<feature type="compositionally biased region" description="Polar residues" evidence="1">
    <location>
        <begin position="309"/>
        <end position="327"/>
    </location>
</feature>
<organism evidence="2 3">
    <name type="scientific">Cyphellophora attinorum</name>
    <dbReference type="NCBI Taxonomy" id="1664694"/>
    <lineage>
        <taxon>Eukaryota</taxon>
        <taxon>Fungi</taxon>
        <taxon>Dikarya</taxon>
        <taxon>Ascomycota</taxon>
        <taxon>Pezizomycotina</taxon>
        <taxon>Eurotiomycetes</taxon>
        <taxon>Chaetothyriomycetidae</taxon>
        <taxon>Chaetothyriales</taxon>
        <taxon>Cyphellophoraceae</taxon>
        <taxon>Cyphellophora</taxon>
    </lineage>
</organism>
<evidence type="ECO:0000313" key="3">
    <source>
        <dbReference type="Proteomes" id="UP000038010"/>
    </source>
</evidence>
<feature type="compositionally biased region" description="Acidic residues" evidence="1">
    <location>
        <begin position="341"/>
        <end position="353"/>
    </location>
</feature>
<evidence type="ECO:0000313" key="2">
    <source>
        <dbReference type="EMBL" id="KPI40272.1"/>
    </source>
</evidence>
<feature type="region of interest" description="Disordered" evidence="1">
    <location>
        <begin position="649"/>
        <end position="688"/>
    </location>
</feature>
<keyword evidence="3" id="KW-1185">Reference proteome</keyword>